<feature type="compositionally biased region" description="Low complexity" evidence="1">
    <location>
        <begin position="275"/>
        <end position="288"/>
    </location>
</feature>
<dbReference type="EMBL" id="FNFE01000007">
    <property type="protein sequence ID" value="SDK77686.1"/>
    <property type="molecule type" value="Genomic_DNA"/>
</dbReference>
<dbReference type="Pfam" id="PF24036">
    <property type="entry name" value="DUF7345"/>
    <property type="match status" value="1"/>
</dbReference>
<gene>
    <name evidence="5" type="ORF">SAMN04515672_3909</name>
</gene>
<keyword evidence="2" id="KW-0812">Transmembrane</keyword>
<sequence>MAIEDPPAEAGAKQVLRIEIDETGDARWSIESRFILTDDDDVDEFNDYADAILAGERDPNVDPREFEHLASEAADRTDREMTIRDAGWDDPRVESVDDVDDIDGEAIDHEDGDDVRVGTITYSLTWTNFATAENDRIYLGDVFQTDDGVWLSLNSIQRLVIDYPDAYALETPTQLDWDGPYEFNDHELEIVFVRSGGGGSAGPASSMGIPNWLIAGVVGVVFAVGIGSYLFARRDQNAELPAPLERVSERIAQLGLLGFLTSVRSRAAARDGAGDQDTSATGTDGGTAVQSAADNPVDAVGDRDAAGTRLEYEEEPDDGIDPELLSDEERVLRMLTRNGGRMKQASIVKETGWSNAKVSQLLSQMDDDEEIEKLRIGRENLITLPEVDPTELD</sequence>
<evidence type="ECO:0000259" key="4">
    <source>
        <dbReference type="Pfam" id="PF24036"/>
    </source>
</evidence>
<evidence type="ECO:0000313" key="5">
    <source>
        <dbReference type="EMBL" id="SDK77686.1"/>
    </source>
</evidence>
<dbReference type="OrthoDB" id="147932at2157"/>
<accession>A0A1G9ENH9</accession>
<feature type="domain" description="DUF7343" evidence="3">
    <location>
        <begin position="324"/>
        <end position="385"/>
    </location>
</feature>
<reference evidence="6" key="1">
    <citation type="submission" date="2016-10" db="EMBL/GenBank/DDBJ databases">
        <authorList>
            <person name="Varghese N."/>
            <person name="Submissions S."/>
        </authorList>
    </citation>
    <scope>NUCLEOTIDE SEQUENCE [LARGE SCALE GENOMIC DNA]</scope>
    <source>
        <strain evidence="6">B4,CECT 8067,JCM 17497</strain>
    </source>
</reference>
<keyword evidence="2" id="KW-1133">Transmembrane helix</keyword>
<evidence type="ECO:0000313" key="6">
    <source>
        <dbReference type="Proteomes" id="UP000198882"/>
    </source>
</evidence>
<dbReference type="Pfam" id="PF24034">
    <property type="entry name" value="DUF7343"/>
    <property type="match status" value="1"/>
</dbReference>
<dbReference type="STRING" id="1095776.SAMN04515672_3909"/>
<dbReference type="Proteomes" id="UP000198882">
    <property type="component" value="Unassembled WGS sequence"/>
</dbReference>
<keyword evidence="2" id="KW-0472">Membrane</keyword>
<protein>
    <recommendedName>
        <fullName evidence="7">IclR helix-turn-helix domain-containing protein</fullName>
    </recommendedName>
</protein>
<dbReference type="RefSeq" id="WP_090310820.1">
    <property type="nucleotide sequence ID" value="NZ_FNFE01000007.1"/>
</dbReference>
<feature type="domain" description="DUF7345" evidence="4">
    <location>
        <begin position="17"/>
        <end position="167"/>
    </location>
</feature>
<evidence type="ECO:0008006" key="7">
    <source>
        <dbReference type="Google" id="ProtNLM"/>
    </source>
</evidence>
<evidence type="ECO:0000259" key="3">
    <source>
        <dbReference type="Pfam" id="PF24034"/>
    </source>
</evidence>
<evidence type="ECO:0000256" key="2">
    <source>
        <dbReference type="SAM" id="Phobius"/>
    </source>
</evidence>
<proteinExistence type="predicted"/>
<name>A0A1G9ENH9_9EURY</name>
<dbReference type="InterPro" id="IPR055767">
    <property type="entry name" value="DUF7343"/>
</dbReference>
<feature type="transmembrane region" description="Helical" evidence="2">
    <location>
        <begin position="212"/>
        <end position="232"/>
    </location>
</feature>
<feature type="region of interest" description="Disordered" evidence="1">
    <location>
        <begin position="270"/>
        <end position="300"/>
    </location>
</feature>
<keyword evidence="6" id="KW-1185">Reference proteome</keyword>
<organism evidence="5 6">
    <name type="scientific">Natronorubrum texcoconense</name>
    <dbReference type="NCBI Taxonomy" id="1095776"/>
    <lineage>
        <taxon>Archaea</taxon>
        <taxon>Methanobacteriati</taxon>
        <taxon>Methanobacteriota</taxon>
        <taxon>Stenosarchaea group</taxon>
        <taxon>Halobacteria</taxon>
        <taxon>Halobacteriales</taxon>
        <taxon>Natrialbaceae</taxon>
        <taxon>Natronorubrum</taxon>
    </lineage>
</organism>
<dbReference type="AlphaFoldDB" id="A0A1G9ENH9"/>
<dbReference type="InterPro" id="IPR055769">
    <property type="entry name" value="DUF7345"/>
</dbReference>
<evidence type="ECO:0000256" key="1">
    <source>
        <dbReference type="SAM" id="MobiDB-lite"/>
    </source>
</evidence>